<keyword evidence="1" id="KW-1133">Transmembrane helix</keyword>
<accession>A0A132B3T5</accession>
<dbReference type="GeneID" id="28826258"/>
<proteinExistence type="predicted"/>
<dbReference type="InParanoid" id="A0A132B3T5"/>
<protein>
    <recommendedName>
        <fullName evidence="2">Acyltransferase 3 domain-containing protein</fullName>
    </recommendedName>
</protein>
<feature type="transmembrane region" description="Helical" evidence="1">
    <location>
        <begin position="368"/>
        <end position="387"/>
    </location>
</feature>
<dbReference type="RefSeq" id="XP_018060939.1">
    <property type="nucleotide sequence ID" value="XM_018216532.1"/>
</dbReference>
<dbReference type="InterPro" id="IPR002656">
    <property type="entry name" value="Acyl_transf_3_dom"/>
</dbReference>
<dbReference type="Proteomes" id="UP000070700">
    <property type="component" value="Unassembled WGS sequence"/>
</dbReference>
<dbReference type="KEGG" id="psco:LY89DRAFT_692396"/>
<dbReference type="OrthoDB" id="5819582at2759"/>
<keyword evidence="4" id="KW-1185">Reference proteome</keyword>
<sequence length="501" mass="57754">MPSLPRSYTLPTSFNMPSKKDSILDAGNWDEIKQDVPPLSPIRRGRSKTWFLDIFRPLCMSKTGDPVKKARRTAYLDGLRGFAAFMVYWHHHQLWAHQTNKTDEVLQHGFGYNNEHHFASISGIRTLFSGGHFAVSIFFVVSGYVLSAKPLSLIQSAEHSKLGDNLSSALFRRWLRLYIPVIATTFLYMTSWHLFGLWTDSEHKGTYGEEVWNWYAEFKNFSFIFTGGGEPWLSYNFHVWSIPAEFRGSIVIFTALLSFSRATRNARLWCEAGLIFYFMYIVDGAFCAMFCAGMLICDLDLLADRNKIPEMFTRFEQFKELIFVNLFVVGIYLGGIPNHDGKLDELKKEKGWYYLSFLKPQAVFDYKWFYLFFAATFIVGSISRIPLIKSFFEMRFNQYLGRISFSLYLVHGPVLWTLGDRLYAATGWFRDVHQGGIPNWVNALPMSKAGPLGMEVGFLVPHLILLPVTFWLAELVTKLFDEPSVTFSQWLYGRTLRGSKL</sequence>
<reference evidence="3 4" key="1">
    <citation type="submission" date="2015-10" db="EMBL/GenBank/DDBJ databases">
        <title>Full genome of DAOMC 229536 Phialocephala scopiformis, a fungal endophyte of spruce producing the potent anti-insectan compound rugulosin.</title>
        <authorList>
            <consortium name="DOE Joint Genome Institute"/>
            <person name="Walker A.K."/>
            <person name="Frasz S.L."/>
            <person name="Seifert K.A."/>
            <person name="Miller J.D."/>
            <person name="Mondo S.J."/>
            <person name="Labutti K."/>
            <person name="Lipzen A."/>
            <person name="Dockter R."/>
            <person name="Kennedy M."/>
            <person name="Grigoriev I.V."/>
            <person name="Spatafora J.W."/>
        </authorList>
    </citation>
    <scope>NUCLEOTIDE SEQUENCE [LARGE SCALE GENOMIC DNA]</scope>
    <source>
        <strain evidence="3 4">CBS 120377</strain>
    </source>
</reference>
<feature type="transmembrane region" description="Helical" evidence="1">
    <location>
        <begin position="274"/>
        <end position="297"/>
    </location>
</feature>
<feature type="transmembrane region" description="Helical" evidence="1">
    <location>
        <begin position="177"/>
        <end position="195"/>
    </location>
</feature>
<feature type="transmembrane region" description="Helical" evidence="1">
    <location>
        <begin position="127"/>
        <end position="146"/>
    </location>
</feature>
<dbReference type="PANTHER" id="PTHR23028">
    <property type="entry name" value="ACETYLTRANSFERASE"/>
    <property type="match status" value="1"/>
</dbReference>
<evidence type="ECO:0000259" key="2">
    <source>
        <dbReference type="Pfam" id="PF01757"/>
    </source>
</evidence>
<dbReference type="PANTHER" id="PTHR23028:SF125">
    <property type="entry name" value="ACYLTRANSFERASE"/>
    <property type="match status" value="1"/>
</dbReference>
<keyword evidence="1" id="KW-0472">Membrane</keyword>
<dbReference type="Pfam" id="PF01757">
    <property type="entry name" value="Acyl_transf_3"/>
    <property type="match status" value="1"/>
</dbReference>
<dbReference type="STRING" id="149040.A0A132B3T5"/>
<dbReference type="GO" id="GO:0016747">
    <property type="term" value="F:acyltransferase activity, transferring groups other than amino-acyl groups"/>
    <property type="evidence" value="ECO:0007669"/>
    <property type="project" value="InterPro"/>
</dbReference>
<evidence type="ECO:0000256" key="1">
    <source>
        <dbReference type="SAM" id="Phobius"/>
    </source>
</evidence>
<dbReference type="AlphaFoldDB" id="A0A132B3T5"/>
<gene>
    <name evidence="3" type="ORF">LY89DRAFT_692396</name>
</gene>
<organism evidence="3 4">
    <name type="scientific">Mollisia scopiformis</name>
    <name type="common">Conifer needle endophyte fungus</name>
    <name type="synonym">Phialocephala scopiformis</name>
    <dbReference type="NCBI Taxonomy" id="149040"/>
    <lineage>
        <taxon>Eukaryota</taxon>
        <taxon>Fungi</taxon>
        <taxon>Dikarya</taxon>
        <taxon>Ascomycota</taxon>
        <taxon>Pezizomycotina</taxon>
        <taxon>Leotiomycetes</taxon>
        <taxon>Helotiales</taxon>
        <taxon>Mollisiaceae</taxon>
        <taxon>Mollisia</taxon>
    </lineage>
</organism>
<name>A0A132B3T5_MOLSC</name>
<dbReference type="InterPro" id="IPR050879">
    <property type="entry name" value="Acyltransferase_3"/>
</dbReference>
<evidence type="ECO:0000313" key="3">
    <source>
        <dbReference type="EMBL" id="KUJ06584.1"/>
    </source>
</evidence>
<feature type="transmembrane region" description="Helical" evidence="1">
    <location>
        <begin position="318"/>
        <end position="336"/>
    </location>
</feature>
<evidence type="ECO:0000313" key="4">
    <source>
        <dbReference type="Proteomes" id="UP000070700"/>
    </source>
</evidence>
<feature type="domain" description="Acyltransferase 3" evidence="2">
    <location>
        <begin position="74"/>
        <end position="444"/>
    </location>
</feature>
<dbReference type="EMBL" id="KQ947445">
    <property type="protein sequence ID" value="KUJ06584.1"/>
    <property type="molecule type" value="Genomic_DNA"/>
</dbReference>
<keyword evidence="1" id="KW-0812">Transmembrane</keyword>